<evidence type="ECO:0000256" key="7">
    <source>
        <dbReference type="ARBA" id="ARBA00030094"/>
    </source>
</evidence>
<comment type="subcellular location">
    <subcellularLocation>
        <location evidence="1">Cytoplasm</location>
    </subcellularLocation>
</comment>
<feature type="region of interest" description="Disordered" evidence="8">
    <location>
        <begin position="1"/>
        <end position="20"/>
    </location>
</feature>
<dbReference type="InterPro" id="IPR008570">
    <property type="entry name" value="ESCRT-II_cplx_Vps25-sub"/>
</dbReference>
<dbReference type="GO" id="GO:0043328">
    <property type="term" value="P:protein transport to vacuole involved in ubiquitin-dependent protein catabolic process via the multivesicular body sorting pathway"/>
    <property type="evidence" value="ECO:0007669"/>
    <property type="project" value="TreeGrafter"/>
</dbReference>
<comment type="similarity">
    <text evidence="2">Belongs to the VPS25 family.</text>
</comment>
<dbReference type="SUPFAM" id="SSF46785">
    <property type="entry name" value="Winged helix' DNA-binding domain"/>
    <property type="match status" value="2"/>
</dbReference>
<dbReference type="FunFam" id="1.10.10.10:FF:000141">
    <property type="entry name" value="vacuolar protein-sorting-associated protein 25"/>
    <property type="match status" value="1"/>
</dbReference>
<protein>
    <recommendedName>
        <fullName evidence="3">Vacuolar protein-sorting-associated protein 25</fullName>
    </recommendedName>
    <alternativeName>
        <fullName evidence="7">ESCRT-II complex subunit VPS25</fullName>
    </alternativeName>
</protein>
<evidence type="ECO:0000256" key="5">
    <source>
        <dbReference type="ARBA" id="ARBA00022490"/>
    </source>
</evidence>
<evidence type="ECO:0000256" key="6">
    <source>
        <dbReference type="ARBA" id="ARBA00022927"/>
    </source>
</evidence>
<dbReference type="Proteomes" id="UP000298493">
    <property type="component" value="Unassembled WGS sequence"/>
</dbReference>
<dbReference type="Gene3D" id="1.10.10.10">
    <property type="entry name" value="Winged helix-like DNA-binding domain superfamily/Winged helix DNA-binding domain"/>
    <property type="match status" value="1"/>
</dbReference>
<dbReference type="FunFam" id="1.10.10.570:FF:000003">
    <property type="entry name" value="Vacuolar protein-sorting-associated protein 25"/>
    <property type="match status" value="1"/>
</dbReference>
<reference evidence="9 10" key="1">
    <citation type="submission" date="2019-04" db="EMBL/GenBank/DDBJ databases">
        <title>High contiguity whole genome sequence and gene annotation resource for two Venturia nashicola isolates.</title>
        <authorList>
            <person name="Prokchorchik M."/>
            <person name="Won K."/>
            <person name="Lee Y."/>
            <person name="Choi E.D."/>
            <person name="Segonzac C."/>
            <person name="Sohn K.H."/>
        </authorList>
    </citation>
    <scope>NUCLEOTIDE SEQUENCE [LARGE SCALE GENOMIC DNA]</scope>
    <source>
        <strain evidence="9 10">PRI2</strain>
    </source>
</reference>
<dbReference type="EMBL" id="SNSC02000009">
    <property type="protein sequence ID" value="TID21414.1"/>
    <property type="molecule type" value="Genomic_DNA"/>
</dbReference>
<dbReference type="InterPro" id="IPR036390">
    <property type="entry name" value="WH_DNA-bd_sf"/>
</dbReference>
<evidence type="ECO:0000256" key="2">
    <source>
        <dbReference type="ARBA" id="ARBA00009674"/>
    </source>
</evidence>
<dbReference type="GO" id="GO:0000814">
    <property type="term" value="C:ESCRT II complex"/>
    <property type="evidence" value="ECO:0007669"/>
    <property type="project" value="InterPro"/>
</dbReference>
<dbReference type="GO" id="GO:0042803">
    <property type="term" value="F:protein homodimerization activity"/>
    <property type="evidence" value="ECO:0007669"/>
    <property type="project" value="TreeGrafter"/>
</dbReference>
<dbReference type="Gene3D" id="1.10.10.570">
    <property type="entry name" value="Winged helix' DNA-binding domain. Chain C. Domain 1"/>
    <property type="match status" value="1"/>
</dbReference>
<dbReference type="GO" id="GO:0016236">
    <property type="term" value="P:macroautophagy"/>
    <property type="evidence" value="ECO:0007669"/>
    <property type="project" value="UniProtKB-ARBA"/>
</dbReference>
<sequence length="260" mass="29064">MLLNRASELTSTKSEMPIQVPTSSVVSQQANIKTPSFPQIQSHTAAKMTDLQSYRTSSPALTPATTITSTDKPFAFPPHYSFPPFFTLQPNPLTLSSQLASWSSLILSYCRHNRIFQLSPVETFDTELFSNEAINRKLSIPDILTVLTYMSTKEGNSRVEWLGKPPGKSGAIGSDGGGGRCWIFWRRPEEWADLILRWVEEMGQRGVVLTMWELGEGDGTRGWDFHGMDEVLLQRSVQVLVKRGRAQVFGEMGAEGVKFF</sequence>
<evidence type="ECO:0000256" key="3">
    <source>
        <dbReference type="ARBA" id="ARBA00017934"/>
    </source>
</evidence>
<dbReference type="InterPro" id="IPR036388">
    <property type="entry name" value="WH-like_DNA-bd_sf"/>
</dbReference>
<dbReference type="Pfam" id="PF05871">
    <property type="entry name" value="ESCRT-II"/>
    <property type="match status" value="1"/>
</dbReference>
<gene>
    <name evidence="9" type="ORF">E6O75_ATG04809</name>
</gene>
<dbReference type="AlphaFoldDB" id="A0A4Z1P4E5"/>
<dbReference type="PANTHER" id="PTHR13149:SF0">
    <property type="entry name" value="VACUOLAR PROTEIN-SORTING-ASSOCIATED PROTEIN 25"/>
    <property type="match status" value="1"/>
</dbReference>
<evidence type="ECO:0000256" key="4">
    <source>
        <dbReference type="ARBA" id="ARBA00022448"/>
    </source>
</evidence>
<accession>A0A4Z1P4E5</accession>
<evidence type="ECO:0000256" key="8">
    <source>
        <dbReference type="SAM" id="MobiDB-lite"/>
    </source>
</evidence>
<dbReference type="InterPro" id="IPR014041">
    <property type="entry name" value="ESCRT-II_cplx_Vps25-sub_N"/>
</dbReference>
<organism evidence="9 10">
    <name type="scientific">Venturia nashicola</name>
    <dbReference type="NCBI Taxonomy" id="86259"/>
    <lineage>
        <taxon>Eukaryota</taxon>
        <taxon>Fungi</taxon>
        <taxon>Dikarya</taxon>
        <taxon>Ascomycota</taxon>
        <taxon>Pezizomycotina</taxon>
        <taxon>Dothideomycetes</taxon>
        <taxon>Pleosporomycetidae</taxon>
        <taxon>Venturiales</taxon>
        <taxon>Venturiaceae</taxon>
        <taxon>Venturia</taxon>
    </lineage>
</organism>
<dbReference type="OrthoDB" id="245150at2759"/>
<keyword evidence="6" id="KW-0653">Protein transport</keyword>
<evidence type="ECO:0000313" key="10">
    <source>
        <dbReference type="Proteomes" id="UP000298493"/>
    </source>
</evidence>
<feature type="compositionally biased region" description="Polar residues" evidence="8">
    <location>
        <begin position="7"/>
        <end position="20"/>
    </location>
</feature>
<dbReference type="STRING" id="86259.A0A4Z1P4E5"/>
<evidence type="ECO:0000256" key="1">
    <source>
        <dbReference type="ARBA" id="ARBA00004496"/>
    </source>
</evidence>
<name>A0A4Z1P4E5_9PEZI</name>
<keyword evidence="5" id="KW-0963">Cytoplasm</keyword>
<dbReference type="GO" id="GO:0005198">
    <property type="term" value="F:structural molecule activity"/>
    <property type="evidence" value="ECO:0007669"/>
    <property type="project" value="TreeGrafter"/>
</dbReference>
<keyword evidence="10" id="KW-1185">Reference proteome</keyword>
<keyword evidence="4" id="KW-0813">Transport</keyword>
<dbReference type="PANTHER" id="PTHR13149">
    <property type="entry name" value="VACUOLAR PROTEIN SORTING-ASSOCIATED PROTEIN VPS25"/>
    <property type="match status" value="1"/>
</dbReference>
<comment type="caution">
    <text evidence="9">The sequence shown here is derived from an EMBL/GenBank/DDBJ whole genome shotgun (WGS) entry which is preliminary data.</text>
</comment>
<evidence type="ECO:0000313" key="9">
    <source>
        <dbReference type="EMBL" id="TID21414.1"/>
    </source>
</evidence>
<proteinExistence type="inferred from homology"/>